<feature type="region of interest" description="Disordered" evidence="1">
    <location>
        <begin position="301"/>
        <end position="346"/>
    </location>
</feature>
<dbReference type="AlphaFoldDB" id="C6JW52"/>
<dbReference type="EMBL" id="GQ141978">
    <property type="protein sequence ID" value="ACS36658.1"/>
    <property type="molecule type" value="Genomic_DNA"/>
</dbReference>
<feature type="compositionally biased region" description="Basic residues" evidence="1">
    <location>
        <begin position="309"/>
        <end position="331"/>
    </location>
</feature>
<evidence type="ECO:0000256" key="1">
    <source>
        <dbReference type="SAM" id="MobiDB-lite"/>
    </source>
</evidence>
<dbReference type="InterPro" id="IPR036457">
    <property type="entry name" value="PPM-type-like_dom_sf"/>
</dbReference>
<reference evidence="3" key="1">
    <citation type="journal article" date="2010" name="J. Bacteriol.">
        <title>Genome diversity of Pseudomonas aeruginosa PAO1 laboratory strains.</title>
        <authorList>
            <person name="Klockgether J."/>
            <person name="Munder A."/>
            <person name="Neugebauer J."/>
            <person name="Davenport C.F."/>
            <person name="Stanke F."/>
            <person name="Larbig K.D."/>
            <person name="Heeb S."/>
            <person name="Schock U."/>
            <person name="Pohl T.M."/>
            <person name="Wiehlmann L."/>
            <person name="Tummler B."/>
        </authorList>
    </citation>
    <scope>NUCLEOTIDE SEQUENCE</scope>
    <source>
        <strain evidence="3">PAO1</strain>
    </source>
</reference>
<dbReference type="InterPro" id="IPR001932">
    <property type="entry name" value="PPM-type_phosphatase-like_dom"/>
</dbReference>
<feature type="domain" description="PPM-type phosphatase" evidence="2">
    <location>
        <begin position="34"/>
        <end position="264"/>
    </location>
</feature>
<dbReference type="CDD" id="cd00143">
    <property type="entry name" value="PP2Cc"/>
    <property type="match status" value="1"/>
</dbReference>
<dbReference type="Gene3D" id="3.60.40.10">
    <property type="entry name" value="PPM-type phosphatase domain"/>
    <property type="match status" value="1"/>
</dbReference>
<dbReference type="PROSITE" id="PS51746">
    <property type="entry name" value="PPM_2"/>
    <property type="match status" value="1"/>
</dbReference>
<organism evidence="3">
    <name type="scientific">Pseudomonas aeruginosa (strain ATCC 15692 / DSM 22644 / CIP 104116 / JCM 14847 / LMG 12228 / 1C / PRS 101 / PAO1)</name>
    <dbReference type="NCBI Taxonomy" id="208964"/>
    <lineage>
        <taxon>Bacteria</taxon>
        <taxon>Pseudomonadati</taxon>
        <taxon>Pseudomonadota</taxon>
        <taxon>Gammaproteobacteria</taxon>
        <taxon>Pseudomonadales</taxon>
        <taxon>Pseudomonadaceae</taxon>
        <taxon>Pseudomonas</taxon>
    </lineage>
</organism>
<proteinExistence type="predicted"/>
<dbReference type="SMR" id="C6JW52"/>
<sequence>MNVNLENDITFQRIQAWMLRSNYSGGIRRVAGMNAALATDVGIVRTQNQDRVVMARGKDFNGDTYLLAILCDGMGGMQDGEYCAATTIASFISSFIKTSRKVGMANDWLIESAMAANHALHKKYSGTGGATLSSVLLKQDGRAYWINVGDSRIYQTTPTEVTQITRDDTIAGQLGKNEAPSSRTSELLQYIGIGEVLEPHVSRLSLEGSSYIVLTSDGIHYLQPETFNSLITKSKDPGTCARRLIEVAKWCSGHDNCSTAIIEASTAESIGNIRTLPSQFDIWDPFGELQLFDEPIEPNETSIKSEKNRQRRVITPKASEHRKKIRATGKTKKTEKTKKESSEIIPEFKSEKVPQLKISFPIKDD</sequence>
<evidence type="ECO:0000313" key="3">
    <source>
        <dbReference type="EMBL" id="ACS36658.1"/>
    </source>
</evidence>
<name>C6JW52_PSEAE</name>
<feature type="compositionally biased region" description="Basic and acidic residues" evidence="1">
    <location>
        <begin position="332"/>
        <end position="346"/>
    </location>
</feature>
<dbReference type="RefSeq" id="WP_169917322.1">
    <property type="nucleotide sequence ID" value="NZ_CP191349.1"/>
</dbReference>
<gene>
    <name evidence="3" type="ORF">PA4673.14</name>
</gene>
<accession>C6JW52</accession>
<dbReference type="SMART" id="SM00332">
    <property type="entry name" value="PP2Cc"/>
    <property type="match status" value="1"/>
</dbReference>
<dbReference type="SUPFAM" id="SSF81606">
    <property type="entry name" value="PP2C-like"/>
    <property type="match status" value="1"/>
</dbReference>
<protein>
    <submittedName>
        <fullName evidence="3">Putative 2C-like protein phosphatase</fullName>
    </submittedName>
</protein>
<evidence type="ECO:0000259" key="2">
    <source>
        <dbReference type="PROSITE" id="PS51746"/>
    </source>
</evidence>